<name>A0A1H3BEF5_9RHOB</name>
<protein>
    <submittedName>
        <fullName evidence="1">Uncharacterized protein</fullName>
    </submittedName>
</protein>
<accession>A0A1H3BEF5</accession>
<keyword evidence="2" id="KW-1185">Reference proteome</keyword>
<sequence length="120" mass="13204">MIAVFRSQSNARLIIQPKPPLLWLFHWYFQPLPSLQSFDALVIHMPASISPQCSDPTIAVAAILPGQFDHIGHQSFFTGTTCRHFALRRSMLSQNAARAALRDIQLSTNTINASTTASGA</sequence>
<dbReference type="Proteomes" id="UP000199441">
    <property type="component" value="Unassembled WGS sequence"/>
</dbReference>
<dbReference type="AlphaFoldDB" id="A0A1H3BEF5"/>
<proteinExistence type="predicted"/>
<reference evidence="2" key="1">
    <citation type="submission" date="2016-10" db="EMBL/GenBank/DDBJ databases">
        <authorList>
            <person name="Varghese N."/>
            <person name="Submissions S."/>
        </authorList>
    </citation>
    <scope>NUCLEOTIDE SEQUENCE [LARGE SCALE GENOMIC DNA]</scope>
    <source>
        <strain evidence="2">DSM 26922</strain>
    </source>
</reference>
<organism evidence="1 2">
    <name type="scientific">Litoreibacter albidus</name>
    <dbReference type="NCBI Taxonomy" id="670155"/>
    <lineage>
        <taxon>Bacteria</taxon>
        <taxon>Pseudomonadati</taxon>
        <taxon>Pseudomonadota</taxon>
        <taxon>Alphaproteobacteria</taxon>
        <taxon>Rhodobacterales</taxon>
        <taxon>Roseobacteraceae</taxon>
        <taxon>Litoreibacter</taxon>
    </lineage>
</organism>
<evidence type="ECO:0000313" key="1">
    <source>
        <dbReference type="EMBL" id="SDX40390.1"/>
    </source>
</evidence>
<gene>
    <name evidence="1" type="ORF">SAMN04488001_3115</name>
</gene>
<evidence type="ECO:0000313" key="2">
    <source>
        <dbReference type="Proteomes" id="UP000199441"/>
    </source>
</evidence>
<dbReference type="EMBL" id="FNOI01000007">
    <property type="protein sequence ID" value="SDX40390.1"/>
    <property type="molecule type" value="Genomic_DNA"/>
</dbReference>